<keyword evidence="5" id="KW-1185">Reference proteome</keyword>
<evidence type="ECO:0000256" key="1">
    <source>
        <dbReference type="ARBA" id="ARBA00009823"/>
    </source>
</evidence>
<dbReference type="InterPro" id="IPR019024">
    <property type="entry name" value="RNase_H2_suB_wHTH"/>
</dbReference>
<proteinExistence type="inferred from homology"/>
<evidence type="ECO:0000313" key="6">
    <source>
        <dbReference type="WBParaSite" id="Csp11.Scaffold629.g10437.t2"/>
    </source>
</evidence>
<reference evidence="6" key="1">
    <citation type="submission" date="2016-11" db="UniProtKB">
        <authorList>
            <consortium name="WormBaseParasite"/>
        </authorList>
    </citation>
    <scope>IDENTIFICATION</scope>
</reference>
<feature type="region of interest" description="Disordered" evidence="3">
    <location>
        <begin position="1"/>
        <end position="24"/>
    </location>
</feature>
<name>A0A1I7TPC1_9PELO</name>
<dbReference type="eggNOG" id="KOG4705">
    <property type="taxonomic scope" value="Eukaryota"/>
</dbReference>
<dbReference type="GO" id="GO:0005654">
    <property type="term" value="C:nucleoplasm"/>
    <property type="evidence" value="ECO:0007669"/>
    <property type="project" value="TreeGrafter"/>
</dbReference>
<comment type="similarity">
    <text evidence="1">Belongs to the RNase H2 subunit B family.</text>
</comment>
<feature type="region of interest" description="Disordered" evidence="3">
    <location>
        <begin position="237"/>
        <end position="283"/>
    </location>
</feature>
<evidence type="ECO:0000256" key="2">
    <source>
        <dbReference type="ARBA" id="ARBA00011277"/>
    </source>
</evidence>
<dbReference type="PANTHER" id="PTHR13383">
    <property type="entry name" value="RIBONUCLEASE H2 SUBUNIT B"/>
    <property type="match status" value="1"/>
</dbReference>
<feature type="compositionally biased region" description="Acidic residues" evidence="3">
    <location>
        <begin position="13"/>
        <end position="24"/>
    </location>
</feature>
<sequence>MPPKTRKTKKEEVEEEEEMAVEEVLQETKPMKLPESDASFDRKIFVAKTGTLANSRLIKLRHPKEGCALFRISDTCFDEIIGINDGHRSFFYGESVIENGTVHLVAPFNPIFVCLPYLQKTSEKFLEIDEILKDEDFEGIKELTTNQRILKALENVTDVKGYLLDVKVYRLNEKKMLEWMDRKFRSLTEALRTDVHKSLLDSPEALDRHVFSFFIDFLSPSMIPTIKTHLNIQEATELENQDQSMKRKATDEGDEYEKEKPIAKKPKESIQTKKLQAASKGTKSISAFFGKKT</sequence>
<evidence type="ECO:0000313" key="5">
    <source>
        <dbReference type="Proteomes" id="UP000095282"/>
    </source>
</evidence>
<dbReference type="Gene3D" id="2.20.25.530">
    <property type="match status" value="1"/>
</dbReference>
<dbReference type="InterPro" id="IPR040456">
    <property type="entry name" value="RNase_H2_suB"/>
</dbReference>
<feature type="compositionally biased region" description="Basic and acidic residues" evidence="3">
    <location>
        <begin position="244"/>
        <end position="271"/>
    </location>
</feature>
<dbReference type="Pfam" id="PF09468">
    <property type="entry name" value="RNase_H2-Ydr279"/>
    <property type="match status" value="1"/>
</dbReference>
<evidence type="ECO:0000259" key="4">
    <source>
        <dbReference type="Pfam" id="PF09468"/>
    </source>
</evidence>
<dbReference type="GO" id="GO:0032299">
    <property type="term" value="C:ribonuclease H2 complex"/>
    <property type="evidence" value="ECO:0007669"/>
    <property type="project" value="InterPro"/>
</dbReference>
<protein>
    <submittedName>
        <fullName evidence="6">RNase_H2-Ydr279 domain-containing protein</fullName>
    </submittedName>
</protein>
<dbReference type="WBParaSite" id="Csp11.Scaffold629.g10437.t2">
    <property type="protein sequence ID" value="Csp11.Scaffold629.g10437.t2"/>
    <property type="gene ID" value="Csp11.Scaffold629.g10437"/>
</dbReference>
<dbReference type="Gene3D" id="1.10.20.120">
    <property type="match status" value="1"/>
</dbReference>
<dbReference type="CDD" id="cd09270">
    <property type="entry name" value="RNase_H2-B"/>
    <property type="match status" value="1"/>
</dbReference>
<feature type="domain" description="Ribonuclease H2 subunit B wHTH" evidence="4">
    <location>
        <begin position="112"/>
        <end position="198"/>
    </location>
</feature>
<dbReference type="Proteomes" id="UP000095282">
    <property type="component" value="Unplaced"/>
</dbReference>
<dbReference type="PANTHER" id="PTHR13383:SF11">
    <property type="entry name" value="RIBONUCLEASE H2 SUBUNIT B"/>
    <property type="match status" value="1"/>
</dbReference>
<dbReference type="GO" id="GO:0006401">
    <property type="term" value="P:RNA catabolic process"/>
    <property type="evidence" value="ECO:0007669"/>
    <property type="project" value="TreeGrafter"/>
</dbReference>
<accession>A0A1I7TPC1</accession>
<organism evidence="5 6">
    <name type="scientific">Caenorhabditis tropicalis</name>
    <dbReference type="NCBI Taxonomy" id="1561998"/>
    <lineage>
        <taxon>Eukaryota</taxon>
        <taxon>Metazoa</taxon>
        <taxon>Ecdysozoa</taxon>
        <taxon>Nematoda</taxon>
        <taxon>Chromadorea</taxon>
        <taxon>Rhabditida</taxon>
        <taxon>Rhabditina</taxon>
        <taxon>Rhabditomorpha</taxon>
        <taxon>Rhabditoidea</taxon>
        <taxon>Rhabditidae</taxon>
        <taxon>Peloderinae</taxon>
        <taxon>Caenorhabditis</taxon>
    </lineage>
</organism>
<dbReference type="AlphaFoldDB" id="A0A1I7TPC1"/>
<evidence type="ECO:0000256" key="3">
    <source>
        <dbReference type="SAM" id="MobiDB-lite"/>
    </source>
</evidence>
<dbReference type="STRING" id="1561998.A0A1I7TPC1"/>
<comment type="subunit">
    <text evidence="2">The RNase H2 complex is a heterotrimer composed of the catalytic subunit RNASEH2A and the non-catalytic subunits RNASEH2B and RNASEH2C.</text>
</comment>